<organism evidence="1">
    <name type="scientific">marine sediment metagenome</name>
    <dbReference type="NCBI Taxonomy" id="412755"/>
    <lineage>
        <taxon>unclassified sequences</taxon>
        <taxon>metagenomes</taxon>
        <taxon>ecological metagenomes</taxon>
    </lineage>
</organism>
<proteinExistence type="predicted"/>
<reference evidence="1" key="1">
    <citation type="journal article" date="2015" name="Nature">
        <title>Complex archaea that bridge the gap between prokaryotes and eukaryotes.</title>
        <authorList>
            <person name="Spang A."/>
            <person name="Saw J.H."/>
            <person name="Jorgensen S.L."/>
            <person name="Zaremba-Niedzwiedzka K."/>
            <person name="Martijn J."/>
            <person name="Lind A.E."/>
            <person name="van Eijk R."/>
            <person name="Schleper C."/>
            <person name="Guy L."/>
            <person name="Ettema T.J."/>
        </authorList>
    </citation>
    <scope>NUCLEOTIDE SEQUENCE</scope>
</reference>
<evidence type="ECO:0000313" key="1">
    <source>
        <dbReference type="EMBL" id="KKL77132.1"/>
    </source>
</evidence>
<protein>
    <submittedName>
        <fullName evidence="1">Uncharacterized protein</fullName>
    </submittedName>
</protein>
<comment type="caution">
    <text evidence="1">The sequence shown here is derived from an EMBL/GenBank/DDBJ whole genome shotgun (WGS) entry which is preliminary data.</text>
</comment>
<dbReference type="EMBL" id="LAZR01023841">
    <property type="protein sequence ID" value="KKL77132.1"/>
    <property type="molecule type" value="Genomic_DNA"/>
</dbReference>
<accession>A0A0F9HPT2</accession>
<dbReference type="AlphaFoldDB" id="A0A0F9HPT2"/>
<sequence>MATRTTYQTVCDRCEQDIGEVNDDATEDTTSILLIEAPTLGFSLKEMKDLCEPCMKELPGLLQKVVSVTRKKPKKGKEKQ</sequence>
<name>A0A0F9HPT2_9ZZZZ</name>
<gene>
    <name evidence="1" type="ORF">LCGC14_2037980</name>
</gene>